<gene>
    <name evidence="11" type="ordered locus">Pisl_0964</name>
</gene>
<evidence type="ECO:0000256" key="2">
    <source>
        <dbReference type="ARBA" id="ARBA00005751"/>
    </source>
</evidence>
<dbReference type="EMBL" id="CP000504">
    <property type="protein sequence ID" value="ABL88140.1"/>
    <property type="molecule type" value="Genomic_DNA"/>
</dbReference>
<reference evidence="11" key="1">
    <citation type="submission" date="2006-12" db="EMBL/GenBank/DDBJ databases">
        <title>Complete sequence of Pyrobaculum islandicum DSM 4184.</title>
        <authorList>
            <person name="Copeland A."/>
            <person name="Lucas S."/>
            <person name="Lapidus A."/>
            <person name="Barry K."/>
            <person name="Detter J.C."/>
            <person name="Glavina del Rio T."/>
            <person name="Dalin E."/>
            <person name="Tice H."/>
            <person name="Pitluck S."/>
            <person name="Meincke L."/>
            <person name="Brettin T."/>
            <person name="Bruce D."/>
            <person name="Han C."/>
            <person name="Tapia R."/>
            <person name="Gilna P."/>
            <person name="Schmutz J."/>
            <person name="Larimer F."/>
            <person name="Land M."/>
            <person name="Hauser L."/>
            <person name="Kyrpides N."/>
            <person name="Mikhailova N."/>
            <person name="Cozen A.E."/>
            <person name="Fitz-Gibbon S.T."/>
            <person name="House C.H."/>
            <person name="Saltikov C."/>
            <person name="Lowe T."/>
            <person name="Richardson P."/>
        </authorList>
    </citation>
    <scope>NUCLEOTIDE SEQUENCE [LARGE SCALE GENOMIC DNA]</scope>
    <source>
        <strain evidence="11">DSM 4184</strain>
    </source>
</reference>
<feature type="transmembrane region" description="Helical" evidence="10">
    <location>
        <begin position="398"/>
        <end position="415"/>
    </location>
</feature>
<evidence type="ECO:0000313" key="11">
    <source>
        <dbReference type="EMBL" id="ABL88140.1"/>
    </source>
</evidence>
<dbReference type="SUPFAM" id="SSF103491">
    <property type="entry name" value="Preprotein translocase SecY subunit"/>
    <property type="match status" value="1"/>
</dbReference>
<evidence type="ECO:0000313" key="12">
    <source>
        <dbReference type="Proteomes" id="UP000002595"/>
    </source>
</evidence>
<dbReference type="InterPro" id="IPR002208">
    <property type="entry name" value="SecY/SEC61-alpha"/>
</dbReference>
<comment type="similarity">
    <text evidence="2 9">Belongs to the SecY/SEC61-alpha family.</text>
</comment>
<evidence type="ECO:0000256" key="8">
    <source>
        <dbReference type="ARBA" id="ARBA00023136"/>
    </source>
</evidence>
<dbReference type="GO" id="GO:0015031">
    <property type="term" value="P:protein transport"/>
    <property type="evidence" value="ECO:0007669"/>
    <property type="project" value="UniProtKB-KW"/>
</dbReference>
<dbReference type="Gene3D" id="1.10.3370.10">
    <property type="entry name" value="SecY subunit domain"/>
    <property type="match status" value="1"/>
</dbReference>
<evidence type="ECO:0000256" key="7">
    <source>
        <dbReference type="ARBA" id="ARBA00023010"/>
    </source>
</evidence>
<feature type="transmembrane region" description="Helical" evidence="10">
    <location>
        <begin position="284"/>
        <end position="311"/>
    </location>
</feature>
<dbReference type="PRINTS" id="PR00303">
    <property type="entry name" value="SECYTRNLCASE"/>
</dbReference>
<evidence type="ECO:0000256" key="3">
    <source>
        <dbReference type="ARBA" id="ARBA00022448"/>
    </source>
</evidence>
<feature type="transmembrane region" description="Helical" evidence="10">
    <location>
        <begin position="164"/>
        <end position="184"/>
    </location>
</feature>
<keyword evidence="7" id="KW-0811">Translocation</keyword>
<accession>A1RT58</accession>
<keyword evidence="12" id="KW-1185">Reference proteome</keyword>
<dbReference type="AlphaFoldDB" id="A1RT58"/>
<evidence type="ECO:0000256" key="10">
    <source>
        <dbReference type="SAM" id="Phobius"/>
    </source>
</evidence>
<proteinExistence type="inferred from homology"/>
<dbReference type="InterPro" id="IPR023201">
    <property type="entry name" value="SecY_dom_sf"/>
</dbReference>
<dbReference type="GeneID" id="4616643"/>
<dbReference type="InterPro" id="IPR030659">
    <property type="entry name" value="SecY_CS"/>
</dbReference>
<keyword evidence="3" id="KW-0813">Transport</keyword>
<sequence length="460" mass="50555">MDFLTFIPTVSRPPGRVPLSRRLFWTAVVAAVYILMTITPLYGVQHQPQQGTQQAQQLLSIIFGTAYGTLAHLGIGPIVIAGILLEVFAFSGILGLDLNKREDRLKFTLLLKWTALGIAAVEAVAYVLGGQFGPVSPLVGAFIVIQLLIATVIIILLDDLMSKGWGIGSAISLIIFLGVARQIFLSLFSWDVVVDVNGQAHVVGLIPALGAAFYDLFAHGNVAPLISLINRPVVLQGQQSVTYLPDILGLLSTVLLGYIILYLEMMKVNIPVTAGQYRGIKFSIPLRFVYVSVLPIIFTTYSLLLLGQLLFPFSQYNPAIYYIVRVIFLPHRDFFDMPLLIIHYLIYVTLAIAFAWVWVQLAGLSAEDQAKQFTQSQLHVPGFRQSEKILAKILERPINALTIISGFIAGSFAALGNILGVWGSGTGLILLVEIALQYYALVMREQILEMYPGLKEVLGR</sequence>
<feature type="transmembrane region" description="Helical" evidence="10">
    <location>
        <begin position="135"/>
        <end position="157"/>
    </location>
</feature>
<organism evidence="11 12">
    <name type="scientific">Pyrobaculum islandicum (strain DSM 4184 / JCM 9189 / GEO3)</name>
    <dbReference type="NCBI Taxonomy" id="384616"/>
    <lineage>
        <taxon>Archaea</taxon>
        <taxon>Thermoproteota</taxon>
        <taxon>Thermoprotei</taxon>
        <taxon>Thermoproteales</taxon>
        <taxon>Thermoproteaceae</taxon>
        <taxon>Pyrobaculum</taxon>
    </lineage>
</organism>
<dbReference type="RefSeq" id="WP_011762715.1">
    <property type="nucleotide sequence ID" value="NC_008701.1"/>
</dbReference>
<name>A1RT58_PYRIL</name>
<feature type="transmembrane region" description="Helical" evidence="10">
    <location>
        <begin position="243"/>
        <end position="263"/>
    </location>
</feature>
<evidence type="ECO:0000256" key="6">
    <source>
        <dbReference type="ARBA" id="ARBA00022989"/>
    </source>
</evidence>
<keyword evidence="4 10" id="KW-0812">Transmembrane</keyword>
<feature type="transmembrane region" description="Helical" evidence="10">
    <location>
        <begin position="55"/>
        <end position="73"/>
    </location>
</feature>
<dbReference type="OrthoDB" id="371914at2157"/>
<evidence type="ECO:0000256" key="4">
    <source>
        <dbReference type="ARBA" id="ARBA00022692"/>
    </source>
</evidence>
<keyword evidence="8 10" id="KW-0472">Membrane</keyword>
<dbReference type="PANTHER" id="PTHR10906">
    <property type="entry name" value="SECY/SEC61-ALPHA FAMILY MEMBER"/>
    <property type="match status" value="1"/>
</dbReference>
<dbReference type="KEGG" id="pis:Pisl_0964"/>
<dbReference type="STRING" id="384616.Pisl_0964"/>
<feature type="transmembrane region" description="Helical" evidence="10">
    <location>
        <begin position="421"/>
        <end position="441"/>
    </location>
</feature>
<protein>
    <submittedName>
        <fullName evidence="11">Protein translocase subunit secY/sec61 alpha</fullName>
    </submittedName>
</protein>
<feature type="transmembrane region" description="Helical" evidence="10">
    <location>
        <begin position="339"/>
        <end position="359"/>
    </location>
</feature>
<feature type="transmembrane region" description="Helical" evidence="10">
    <location>
        <begin position="23"/>
        <end position="43"/>
    </location>
</feature>
<feature type="transmembrane region" description="Helical" evidence="10">
    <location>
        <begin position="110"/>
        <end position="129"/>
    </location>
</feature>
<evidence type="ECO:0000256" key="1">
    <source>
        <dbReference type="ARBA" id="ARBA00004141"/>
    </source>
</evidence>
<dbReference type="GO" id="GO:0016020">
    <property type="term" value="C:membrane"/>
    <property type="evidence" value="ECO:0007669"/>
    <property type="project" value="UniProtKB-SubCell"/>
</dbReference>
<dbReference type="HOGENOM" id="CLU_031763_3_0_2"/>
<comment type="subcellular location">
    <subcellularLocation>
        <location evidence="1">Membrane</location>
        <topology evidence="1">Multi-pass membrane protein</topology>
    </subcellularLocation>
</comment>
<feature type="transmembrane region" description="Helical" evidence="10">
    <location>
        <begin position="79"/>
        <end position="98"/>
    </location>
</feature>
<keyword evidence="5" id="KW-0653">Protein transport</keyword>
<dbReference type="PROSITE" id="PS00755">
    <property type="entry name" value="SECY_1"/>
    <property type="match status" value="1"/>
</dbReference>
<dbReference type="Proteomes" id="UP000002595">
    <property type="component" value="Chromosome"/>
</dbReference>
<dbReference type="NCBIfam" id="NF006341">
    <property type="entry name" value="PRK08568.1-5"/>
    <property type="match status" value="1"/>
</dbReference>
<dbReference type="PIRSF" id="PIRSF004557">
    <property type="entry name" value="SecY"/>
    <property type="match status" value="1"/>
</dbReference>
<keyword evidence="6 10" id="KW-1133">Transmembrane helix</keyword>
<dbReference type="Pfam" id="PF00344">
    <property type="entry name" value="SecY"/>
    <property type="match status" value="1"/>
</dbReference>
<dbReference type="eggNOG" id="arCOG04169">
    <property type="taxonomic scope" value="Archaea"/>
</dbReference>
<evidence type="ECO:0000256" key="5">
    <source>
        <dbReference type="ARBA" id="ARBA00022927"/>
    </source>
</evidence>
<evidence type="ECO:0000256" key="9">
    <source>
        <dbReference type="RuleBase" id="RU004349"/>
    </source>
</evidence>